<dbReference type="Gene3D" id="1.25.40.10">
    <property type="entry name" value="Tetratricopeptide repeat domain"/>
    <property type="match status" value="8"/>
</dbReference>
<dbReference type="Proteomes" id="UP000532746">
    <property type="component" value="Unassembled WGS sequence"/>
</dbReference>
<feature type="signal peptide" evidence="5">
    <location>
        <begin position="1"/>
        <end position="23"/>
    </location>
</feature>
<feature type="compositionally biased region" description="Low complexity" evidence="4">
    <location>
        <begin position="1010"/>
        <end position="1059"/>
    </location>
</feature>
<dbReference type="InterPro" id="IPR051012">
    <property type="entry name" value="CellSynth/LPSAsmb/PSIAsmb"/>
</dbReference>
<dbReference type="Pfam" id="PF13174">
    <property type="entry name" value="TPR_6"/>
    <property type="match status" value="4"/>
</dbReference>
<dbReference type="PANTHER" id="PTHR45586:SF1">
    <property type="entry name" value="LIPOPOLYSACCHARIDE ASSEMBLY PROTEIN B"/>
    <property type="match status" value="1"/>
</dbReference>
<dbReference type="AlphaFoldDB" id="A0A7W9T2F0"/>
<dbReference type="SUPFAM" id="SSF48452">
    <property type="entry name" value="TPR-like"/>
    <property type="match status" value="7"/>
</dbReference>
<keyword evidence="5" id="KW-0732">Signal</keyword>
<proteinExistence type="predicted"/>
<keyword evidence="2 3" id="KW-0802">TPR repeat</keyword>
<accession>A0A7W9T2F0</accession>
<feature type="repeat" description="TPR" evidence="3">
    <location>
        <begin position="111"/>
        <end position="144"/>
    </location>
</feature>
<feature type="repeat" description="TPR" evidence="3">
    <location>
        <begin position="555"/>
        <end position="588"/>
    </location>
</feature>
<keyword evidence="1" id="KW-0677">Repeat</keyword>
<evidence type="ECO:0000256" key="1">
    <source>
        <dbReference type="ARBA" id="ARBA00022737"/>
    </source>
</evidence>
<reference evidence="6 7" key="1">
    <citation type="submission" date="2020-08" db="EMBL/GenBank/DDBJ databases">
        <title>Genomic Encyclopedia of Type Strains, Phase IV (KMG-IV): sequencing the most valuable type-strain genomes for metagenomic binning, comparative biology and taxonomic classification.</title>
        <authorList>
            <person name="Goeker M."/>
        </authorList>
    </citation>
    <scope>NUCLEOTIDE SEQUENCE [LARGE SCALE GENOMIC DNA]</scope>
    <source>
        <strain evidence="6 7">DSM 26718</strain>
    </source>
</reference>
<dbReference type="RefSeq" id="WP_246398983.1">
    <property type="nucleotide sequence ID" value="NZ_JACHGG010000003.1"/>
</dbReference>
<dbReference type="InterPro" id="IPR011990">
    <property type="entry name" value="TPR-like_helical_dom_sf"/>
</dbReference>
<evidence type="ECO:0000313" key="6">
    <source>
        <dbReference type="EMBL" id="MBB6059549.1"/>
    </source>
</evidence>
<dbReference type="EMBL" id="JACHGG010000003">
    <property type="protein sequence ID" value="MBB6059549.1"/>
    <property type="molecule type" value="Genomic_DNA"/>
</dbReference>
<evidence type="ECO:0000256" key="4">
    <source>
        <dbReference type="SAM" id="MobiDB-lite"/>
    </source>
</evidence>
<dbReference type="SMART" id="SM00028">
    <property type="entry name" value="TPR"/>
    <property type="match status" value="10"/>
</dbReference>
<gene>
    <name evidence="6" type="ORF">HNQ93_002409</name>
</gene>
<dbReference type="Pfam" id="PF14559">
    <property type="entry name" value="TPR_19"/>
    <property type="match status" value="1"/>
</dbReference>
<evidence type="ECO:0000256" key="3">
    <source>
        <dbReference type="PROSITE-ProRule" id="PRU00339"/>
    </source>
</evidence>
<evidence type="ECO:0000313" key="7">
    <source>
        <dbReference type="Proteomes" id="UP000532746"/>
    </source>
</evidence>
<name>A0A7W9T2F0_9BACT</name>
<comment type="caution">
    <text evidence="6">The sequence shown here is derived from an EMBL/GenBank/DDBJ whole genome shotgun (WGS) entry which is preliminary data.</text>
</comment>
<keyword evidence="7" id="KW-1185">Reference proteome</keyword>
<protein>
    <submittedName>
        <fullName evidence="6">Tetratricopeptide (TPR) repeat protein</fullName>
    </submittedName>
</protein>
<feature type="compositionally biased region" description="Polar residues" evidence="4">
    <location>
        <begin position="1073"/>
        <end position="1086"/>
    </location>
</feature>
<evidence type="ECO:0000256" key="2">
    <source>
        <dbReference type="ARBA" id="ARBA00022803"/>
    </source>
</evidence>
<dbReference type="PANTHER" id="PTHR45586">
    <property type="entry name" value="TPR REPEAT-CONTAINING PROTEIN PA4667"/>
    <property type="match status" value="1"/>
</dbReference>
<feature type="chain" id="PRO_5031456368" evidence="5">
    <location>
        <begin position="24"/>
        <end position="1086"/>
    </location>
</feature>
<organism evidence="6 7">
    <name type="scientific">Hymenobacter luteus</name>
    <dbReference type="NCBI Taxonomy" id="1411122"/>
    <lineage>
        <taxon>Bacteria</taxon>
        <taxon>Pseudomonadati</taxon>
        <taxon>Bacteroidota</taxon>
        <taxon>Cytophagia</taxon>
        <taxon>Cytophagales</taxon>
        <taxon>Hymenobacteraceae</taxon>
        <taxon>Hymenobacter</taxon>
    </lineage>
</organism>
<feature type="repeat" description="TPR" evidence="3">
    <location>
        <begin position="664"/>
        <end position="697"/>
    </location>
</feature>
<feature type="region of interest" description="Disordered" evidence="4">
    <location>
        <begin position="1010"/>
        <end position="1086"/>
    </location>
</feature>
<dbReference type="PROSITE" id="PS50005">
    <property type="entry name" value="TPR"/>
    <property type="match status" value="3"/>
</dbReference>
<dbReference type="Pfam" id="PF13432">
    <property type="entry name" value="TPR_16"/>
    <property type="match status" value="4"/>
</dbReference>
<dbReference type="InterPro" id="IPR019734">
    <property type="entry name" value="TPR_rpt"/>
</dbReference>
<sequence>MKLFPRLALAASLSAAAPLAAQAQQTQVFTADERHYQEGLELFDRGKYGAAQQAFQRYLDQTQRRTGELAPGRTTDAEYYYAVSGLYLFHPDSESRILAFATNNPAHPKAAQAYFELGKFYFDKKDYVKAIDYLQKVGPDNLSDDQRAEAEFKLGYSYFAQKEFDKAKLQFDRNKAGASEYRYASSYYAGYLAYRAGDYAGARKDLAVAEQNDAYKPVVPAVMSQIYYKEGDYEGLITYGTQALQQTPPPQSADEIQLLVGDAYYQKEDFKQAAEYFDKYAAGRKNIDPKVQYKIGYANFKQGDFKGAIGSLKGVAARRDSLGQNAAYHLGLSYLKTSQKPLALNSFDAARKVTFDKVITENATLKYAQVNYELGNTQEVIAALRDFSKRFPRSKNQAAADDILSESFLNSSDYAQALNYLDNLDERSTKLNATYQRVAYLQAATLYNNNRYQDALPVLDKSLKYPQDDALRAAAQVLKGEIYSYGQQYQPAITAYTAAARTARTGSASETDFDQKARYGLGYAYYNTKQYDRARQQFQAWLQDPVAKPADPNYYDVTLRLGDTYYVAKQYPQALEQYNKVIQANAADKDYAYYQKSVTLGLMGRREEASSTLSTLLKTSPTSRYADDAVYQQAQLDFEAGSFQPAVEGFSRLITNRPNSPLIPQALQKRGVAYQNLEQHAKAAEDFKRVLSQYPRTKAAGSAIYSLQESLSAQGKTEEFDQYLAQFKQQNPDSKATESVEFEAAKSLYLAEKYAQAIPRLESYLQQYPNTTLAADGRYFLADAYLRTGRKADALPRLKAVVEEGKSEFVNRAVGRVADLEFENKNYSEAARYYSRLREVSQNKREVANAGIGLMKSYYEAGDLEGTRRVAQELQAQGGASLNATNLALLYMGKASYKAGSLEQAIGELTTAANTAKDESGAEAQYLIASALYQQKKYPEALDAAYKSNSDFANYDLWLGRAFLLIADVYKEQNEIFQARATLNSIIDNKFPVAEIVEGAKQRLAALPADPAATPAPSAPKTQPGKTTPATPKATPKATTPATKPATGKTTSKPATGKTSVRSSLVPSEAVPTDSTTNSTASPQEE</sequence>
<evidence type="ECO:0000256" key="5">
    <source>
        <dbReference type="SAM" id="SignalP"/>
    </source>
</evidence>